<dbReference type="Proteomes" id="UP000750711">
    <property type="component" value="Unassembled WGS sequence"/>
</dbReference>
<sequence>MGRHADEEHEVWSRAEAIAALRTIVVPKEEEKSPGVVSRPGPPKGSAIIITLDFYGKRHKPALTRLKEYICKQVKSDQPMTTIAELEVVHMPMPKDNQDCSVFFLHCVKELVQDPHKFVSKLILLHLGGISPWPPAKVETLRSEVTTLATTLFLEQTRFDSTESDSGGNPDIFRHDSPERSMESQDKTTNGSRHGSENGSSSGNGDHERGLLFRLPRRYSRKGYKHKCDRCARRFKRLEHLKRH</sequence>
<reference evidence="4" key="1">
    <citation type="submission" date="2021-03" db="EMBL/GenBank/DDBJ databases">
        <title>Comparative genomics and phylogenomic investigation of the class Geoglossomycetes provide insights into ecological specialization and systematics.</title>
        <authorList>
            <person name="Melie T."/>
            <person name="Pirro S."/>
            <person name="Miller A.N."/>
            <person name="Quandt A."/>
        </authorList>
    </citation>
    <scope>NUCLEOTIDE SEQUENCE</scope>
    <source>
        <strain evidence="4">CAQ_001_2017</strain>
    </source>
</reference>
<dbReference type="Gene3D" id="1.10.418.20">
    <property type="match status" value="1"/>
</dbReference>
<feature type="non-terminal residue" evidence="4">
    <location>
        <position position="244"/>
    </location>
</feature>
<keyword evidence="5" id="KW-1185">Reference proteome</keyword>
<organism evidence="4 5">
    <name type="scientific">Trichoglossum hirsutum</name>
    <dbReference type="NCBI Taxonomy" id="265104"/>
    <lineage>
        <taxon>Eukaryota</taxon>
        <taxon>Fungi</taxon>
        <taxon>Dikarya</taxon>
        <taxon>Ascomycota</taxon>
        <taxon>Pezizomycotina</taxon>
        <taxon>Geoglossomycetes</taxon>
        <taxon>Geoglossales</taxon>
        <taxon>Geoglossaceae</taxon>
        <taxon>Trichoglossum</taxon>
    </lineage>
</organism>
<feature type="compositionally biased region" description="Low complexity" evidence="2">
    <location>
        <begin position="190"/>
        <end position="204"/>
    </location>
</feature>
<feature type="domain" description="C2H2-type" evidence="3">
    <location>
        <begin position="226"/>
        <end position="244"/>
    </location>
</feature>
<proteinExistence type="predicted"/>
<keyword evidence="1" id="KW-0863">Zinc-finger</keyword>
<keyword evidence="1" id="KW-0862">Zinc</keyword>
<evidence type="ECO:0000313" key="5">
    <source>
        <dbReference type="Proteomes" id="UP000750711"/>
    </source>
</evidence>
<dbReference type="InterPro" id="IPR013087">
    <property type="entry name" value="Znf_C2H2_type"/>
</dbReference>
<comment type="caution">
    <text evidence="4">The sequence shown here is derived from an EMBL/GenBank/DDBJ whole genome shotgun (WGS) entry which is preliminary data.</text>
</comment>
<name>A0A9P8L1X5_9PEZI</name>
<keyword evidence="1" id="KW-0479">Metal-binding</keyword>
<feature type="region of interest" description="Disordered" evidence="2">
    <location>
        <begin position="159"/>
        <end position="212"/>
    </location>
</feature>
<accession>A0A9P8L1X5</accession>
<dbReference type="PROSITE" id="PS50157">
    <property type="entry name" value="ZINC_FINGER_C2H2_2"/>
    <property type="match status" value="1"/>
</dbReference>
<dbReference type="EMBL" id="JAGHQM010002959">
    <property type="protein sequence ID" value="KAH0548012.1"/>
    <property type="molecule type" value="Genomic_DNA"/>
</dbReference>
<gene>
    <name evidence="4" type="ORF">GP486_008247</name>
</gene>
<evidence type="ECO:0000259" key="3">
    <source>
        <dbReference type="PROSITE" id="PS50157"/>
    </source>
</evidence>
<feature type="compositionally biased region" description="Basic and acidic residues" evidence="2">
    <location>
        <begin position="172"/>
        <end position="186"/>
    </location>
</feature>
<evidence type="ECO:0000256" key="2">
    <source>
        <dbReference type="SAM" id="MobiDB-lite"/>
    </source>
</evidence>
<dbReference type="GO" id="GO:0008270">
    <property type="term" value="F:zinc ion binding"/>
    <property type="evidence" value="ECO:0007669"/>
    <property type="project" value="UniProtKB-KW"/>
</dbReference>
<evidence type="ECO:0000313" key="4">
    <source>
        <dbReference type="EMBL" id="KAH0548012.1"/>
    </source>
</evidence>
<protein>
    <recommendedName>
        <fullName evidence="3">C2H2-type domain-containing protein</fullName>
    </recommendedName>
</protein>
<dbReference type="AlphaFoldDB" id="A0A9P8L1X5"/>
<evidence type="ECO:0000256" key="1">
    <source>
        <dbReference type="PROSITE-ProRule" id="PRU00042"/>
    </source>
</evidence>